<proteinExistence type="predicted"/>
<dbReference type="Pfam" id="PF01402">
    <property type="entry name" value="RHH_1"/>
    <property type="match status" value="1"/>
</dbReference>
<comment type="caution">
    <text evidence="2">The sequence shown here is derived from an EMBL/GenBank/DDBJ whole genome shotgun (WGS) entry which is preliminary data.</text>
</comment>
<dbReference type="GO" id="GO:0006355">
    <property type="term" value="P:regulation of DNA-templated transcription"/>
    <property type="evidence" value="ECO:0007669"/>
    <property type="project" value="InterPro"/>
</dbReference>
<dbReference type="AlphaFoldDB" id="A0A6N8HY48"/>
<gene>
    <name evidence="2" type="ORF">CAFE_13140</name>
</gene>
<sequence length="221" mass="25560">MDRNVYSIVLLEELVDAVDRLACERGISRSGMINRILADYLSCATPEERIGNIFSCMEQYFSAAENFQVRSRQSETMLTIRSSLKYRYHPTVRYALELFRENSKAIGELRVTLRTKSAVLEDLLTEFFTFRGKMEQRWLGAHFPGDHVPYGIGPGRFTRTLVAPASEQDRTAEKTSEAICDYILEFDRELKHYCAGSDSPIKTQVKLEWEYQNHIKKNIII</sequence>
<keyword evidence="3" id="KW-1185">Reference proteome</keyword>
<protein>
    <recommendedName>
        <fullName evidence="1">Ribbon-helix-helix protein CopG domain-containing protein</fullName>
    </recommendedName>
</protein>
<evidence type="ECO:0000259" key="1">
    <source>
        <dbReference type="Pfam" id="PF01402"/>
    </source>
</evidence>
<dbReference type="EMBL" id="VWXL01000046">
    <property type="protein sequence ID" value="MVB10619.1"/>
    <property type="molecule type" value="Genomic_DNA"/>
</dbReference>
<evidence type="ECO:0000313" key="2">
    <source>
        <dbReference type="EMBL" id="MVB10619.1"/>
    </source>
</evidence>
<accession>A0A6N8HY48</accession>
<dbReference type="CDD" id="cd21631">
    <property type="entry name" value="RHH_CopG_NikR-like"/>
    <property type="match status" value="1"/>
</dbReference>
<feature type="domain" description="Ribbon-helix-helix protein CopG" evidence="1">
    <location>
        <begin position="7"/>
        <end position="41"/>
    </location>
</feature>
<reference evidence="2 3" key="1">
    <citation type="submission" date="2019-09" db="EMBL/GenBank/DDBJ databases">
        <title>Genome sequence of Clostridium sp. EA1.</title>
        <authorList>
            <person name="Poehlein A."/>
            <person name="Bengelsdorf F.R."/>
            <person name="Daniel R."/>
        </authorList>
    </citation>
    <scope>NUCLEOTIDE SEQUENCE [LARGE SCALE GENOMIC DNA]</scope>
    <source>
        <strain evidence="2 3">EA1</strain>
    </source>
</reference>
<evidence type="ECO:0000313" key="3">
    <source>
        <dbReference type="Proteomes" id="UP000469440"/>
    </source>
</evidence>
<dbReference type="Proteomes" id="UP000469440">
    <property type="component" value="Unassembled WGS sequence"/>
</dbReference>
<dbReference type="RefSeq" id="WP_066647872.1">
    <property type="nucleotide sequence ID" value="NZ_VWXL01000046.1"/>
</dbReference>
<dbReference type="InterPro" id="IPR002145">
    <property type="entry name" value="CopG"/>
</dbReference>
<dbReference type="OrthoDB" id="1819249at2"/>
<organism evidence="2 3">
    <name type="scientific">Caproicibacter fermentans</name>
    <dbReference type="NCBI Taxonomy" id="2576756"/>
    <lineage>
        <taxon>Bacteria</taxon>
        <taxon>Bacillati</taxon>
        <taxon>Bacillota</taxon>
        <taxon>Clostridia</taxon>
        <taxon>Eubacteriales</taxon>
        <taxon>Acutalibacteraceae</taxon>
        <taxon>Caproicibacter</taxon>
    </lineage>
</organism>
<name>A0A6N8HY48_9FIRM</name>